<sequence length="193" mass="22067">MPDIRDWVHWWACPWSRSQHPWVAFDLNSPASLALCRGRHELISRALGITPCLPIQPSAALLRMVLAPPEQQALMLTLVDGIYHPRRDTALNHDQRQWCARLSMALPSSSRQPGEDPLHHLRAWVDHTVWQRLRLSFARRRVLELESQYLPQVGSKLDTVWQAVIWRATAAAEDDFHAAPSGVPPHHVMPTQD</sequence>
<dbReference type="RefSeq" id="WP_235863190.1">
    <property type="nucleotide sequence ID" value="NZ_FNUA01000002.1"/>
</dbReference>
<reference evidence="1 2" key="1">
    <citation type="submission" date="2016-10" db="EMBL/GenBank/DDBJ databases">
        <authorList>
            <person name="de Groot N.N."/>
        </authorList>
    </citation>
    <scope>NUCLEOTIDE SEQUENCE [LARGE SCALE GENOMIC DNA]</scope>
    <source>
        <strain evidence="1 2">BS3265</strain>
    </source>
</reference>
<dbReference type="AlphaFoldDB" id="A0A1H5J0D3"/>
<evidence type="ECO:0008006" key="3">
    <source>
        <dbReference type="Google" id="ProtNLM"/>
    </source>
</evidence>
<dbReference type="Proteomes" id="UP000199129">
    <property type="component" value="Unassembled WGS sequence"/>
</dbReference>
<dbReference type="EMBL" id="FNUA01000002">
    <property type="protein sequence ID" value="SEE45108.1"/>
    <property type="molecule type" value="Genomic_DNA"/>
</dbReference>
<organism evidence="1 2">
    <name type="scientific">Pseudomonas palleroniana</name>
    <dbReference type="NCBI Taxonomy" id="191390"/>
    <lineage>
        <taxon>Bacteria</taxon>
        <taxon>Pseudomonadati</taxon>
        <taxon>Pseudomonadota</taxon>
        <taxon>Gammaproteobacteria</taxon>
        <taxon>Pseudomonadales</taxon>
        <taxon>Pseudomonadaceae</taxon>
        <taxon>Pseudomonas</taxon>
    </lineage>
</organism>
<name>A0A1H5J0D3_9PSED</name>
<gene>
    <name evidence="1" type="ORF">SAMN04490198_1491</name>
</gene>
<proteinExistence type="predicted"/>
<protein>
    <recommendedName>
        <fullName evidence="3">Type III secretion protein</fullName>
    </recommendedName>
</protein>
<accession>A0A1H5J0D3</accession>
<evidence type="ECO:0000313" key="1">
    <source>
        <dbReference type="EMBL" id="SEE45108.1"/>
    </source>
</evidence>
<evidence type="ECO:0000313" key="2">
    <source>
        <dbReference type="Proteomes" id="UP000199129"/>
    </source>
</evidence>